<dbReference type="InterPro" id="IPR041249">
    <property type="entry name" value="HEPN_DZIP3"/>
</dbReference>
<dbReference type="Gene3D" id="3.40.50.300">
    <property type="entry name" value="P-loop containing nucleotide triphosphate hydrolases"/>
    <property type="match status" value="1"/>
</dbReference>
<dbReference type="Proteomes" id="UP001152795">
    <property type="component" value="Unassembled WGS sequence"/>
</dbReference>
<dbReference type="OrthoDB" id="5978325at2759"/>
<dbReference type="Pfam" id="PF24883">
    <property type="entry name" value="NPHP3_N"/>
    <property type="match status" value="1"/>
</dbReference>
<dbReference type="InterPro" id="IPR056884">
    <property type="entry name" value="NPHP3-like_N"/>
</dbReference>
<feature type="non-terminal residue" evidence="2">
    <location>
        <position position="415"/>
    </location>
</feature>
<comment type="caution">
    <text evidence="2">The sequence shown here is derived from an EMBL/GenBank/DDBJ whole genome shotgun (WGS) entry which is preliminary data.</text>
</comment>
<protein>
    <submittedName>
        <fullName evidence="2">Uncharacterized protein</fullName>
    </submittedName>
</protein>
<dbReference type="InterPro" id="IPR007111">
    <property type="entry name" value="NACHT_NTPase"/>
</dbReference>
<evidence type="ECO:0000313" key="2">
    <source>
        <dbReference type="EMBL" id="CAB4042323.1"/>
    </source>
</evidence>
<dbReference type="PANTHER" id="PTHR10039:SF14">
    <property type="entry name" value="NACHT DOMAIN-CONTAINING PROTEIN"/>
    <property type="match status" value="1"/>
</dbReference>
<keyword evidence="3" id="KW-1185">Reference proteome</keyword>
<gene>
    <name evidence="2" type="ORF">PACLA_8A035338</name>
</gene>
<proteinExistence type="predicted"/>
<dbReference type="PROSITE" id="PS50837">
    <property type="entry name" value="NACHT"/>
    <property type="match status" value="1"/>
</dbReference>
<dbReference type="PANTHER" id="PTHR10039">
    <property type="entry name" value="AMELOGENIN"/>
    <property type="match status" value="1"/>
</dbReference>
<organism evidence="2 3">
    <name type="scientific">Paramuricea clavata</name>
    <name type="common">Red gorgonian</name>
    <name type="synonym">Violescent sea-whip</name>
    <dbReference type="NCBI Taxonomy" id="317549"/>
    <lineage>
        <taxon>Eukaryota</taxon>
        <taxon>Metazoa</taxon>
        <taxon>Cnidaria</taxon>
        <taxon>Anthozoa</taxon>
        <taxon>Octocorallia</taxon>
        <taxon>Malacalcyonacea</taxon>
        <taxon>Plexauridae</taxon>
        <taxon>Paramuricea</taxon>
    </lineage>
</organism>
<accession>A0A6S7LSE6</accession>
<sequence length="415" mass="47035">MDPVKTKANYSRVCQLLVDKGGDALRGALHAKHPPSTLAAVLNANKTTLKKIRYSVIKPSQWDLLFPVSGTPDSNNFDITLLAILLRNICGFPSPVAGWNAMPPASDTSISAHIARIKIFRNEIYGHIPAAQYDDTTFETLWQEISKPLIKLGIPQQDIDELKEAPLSPEEESYIEKLKKWKELEDDFLSKLNDIEKVVLNVGNQVLELRRIVENLVPSQVDQLAKFDFTGKIDRLCQKFPNGTKEWFFDELSSWLDDKESRVMILTAGPGAGKSVLSAKICVQYKKRGKLAGYHFCDFRNSDSRNPHRILQSLASQMCDNIVGFRDKLIEVLRRQHSQESLSDAFRVLINDPLHALCRREPMLIVVDALDESKTDTRSEFLELILENFPELPEWIKIFISSTPELQVQNKLHGS</sequence>
<dbReference type="InterPro" id="IPR027417">
    <property type="entry name" value="P-loop_NTPase"/>
</dbReference>
<dbReference type="Pfam" id="PF18738">
    <property type="entry name" value="HEPN_DZIP3"/>
    <property type="match status" value="1"/>
</dbReference>
<name>A0A6S7LSE6_PARCT</name>
<reference evidence="2" key="1">
    <citation type="submission" date="2020-04" db="EMBL/GenBank/DDBJ databases">
        <authorList>
            <person name="Alioto T."/>
            <person name="Alioto T."/>
            <person name="Gomez Garrido J."/>
        </authorList>
    </citation>
    <scope>NUCLEOTIDE SEQUENCE</scope>
    <source>
        <strain evidence="2">A484AB</strain>
    </source>
</reference>
<dbReference type="AlphaFoldDB" id="A0A6S7LSE6"/>
<dbReference type="EMBL" id="CACRXK020029896">
    <property type="protein sequence ID" value="CAB4042323.1"/>
    <property type="molecule type" value="Genomic_DNA"/>
</dbReference>
<evidence type="ECO:0000256" key="1">
    <source>
        <dbReference type="ARBA" id="ARBA00022737"/>
    </source>
</evidence>
<keyword evidence="1" id="KW-0677">Repeat</keyword>
<evidence type="ECO:0000313" key="3">
    <source>
        <dbReference type="Proteomes" id="UP001152795"/>
    </source>
</evidence>
<dbReference type="SUPFAM" id="SSF52540">
    <property type="entry name" value="P-loop containing nucleoside triphosphate hydrolases"/>
    <property type="match status" value="1"/>
</dbReference>